<dbReference type="InterPro" id="IPR002501">
    <property type="entry name" value="PsdUridine_synth_N"/>
</dbReference>
<dbReference type="RefSeq" id="WP_178365178.1">
    <property type="nucleotide sequence ID" value="NZ_JACADJ010000004.1"/>
</dbReference>
<evidence type="ECO:0000256" key="3">
    <source>
        <dbReference type="ARBA" id="ARBA00022694"/>
    </source>
</evidence>
<feature type="active site" description="Nucleophile" evidence="5">
    <location>
        <position position="39"/>
    </location>
</feature>
<comment type="similarity">
    <text evidence="2 5">Belongs to the pseudouridine synthase TruB family. Type 1 subfamily.</text>
</comment>
<dbReference type="Proteomes" id="UP000553343">
    <property type="component" value="Unassembled WGS sequence"/>
</dbReference>
<evidence type="ECO:0000256" key="5">
    <source>
        <dbReference type="HAMAP-Rule" id="MF_01080"/>
    </source>
</evidence>
<keyword evidence="3 5" id="KW-0819">tRNA processing</keyword>
<dbReference type="Pfam" id="PF01509">
    <property type="entry name" value="TruB_N"/>
    <property type="match status" value="1"/>
</dbReference>
<dbReference type="EC" id="5.4.99.25" evidence="5"/>
<dbReference type="Gene3D" id="3.30.2350.10">
    <property type="entry name" value="Pseudouridine synthase"/>
    <property type="match status" value="1"/>
</dbReference>
<dbReference type="PANTHER" id="PTHR13767">
    <property type="entry name" value="TRNA-PSEUDOURIDINE SYNTHASE"/>
    <property type="match status" value="1"/>
</dbReference>
<dbReference type="EMBL" id="JACADJ010000004">
    <property type="protein sequence ID" value="NWH03722.1"/>
    <property type="molecule type" value="Genomic_DNA"/>
</dbReference>
<evidence type="ECO:0000256" key="2">
    <source>
        <dbReference type="ARBA" id="ARBA00005642"/>
    </source>
</evidence>
<proteinExistence type="inferred from homology"/>
<dbReference type="GO" id="GO:0003723">
    <property type="term" value="F:RNA binding"/>
    <property type="evidence" value="ECO:0007669"/>
    <property type="project" value="InterPro"/>
</dbReference>
<accession>A0A850T3D6</accession>
<dbReference type="GO" id="GO:1990481">
    <property type="term" value="P:mRNA pseudouridine synthesis"/>
    <property type="evidence" value="ECO:0007669"/>
    <property type="project" value="TreeGrafter"/>
</dbReference>
<comment type="function">
    <text evidence="5">Responsible for synthesis of pseudouridine from uracil-55 in the psi GC loop of transfer RNAs.</text>
</comment>
<keyword evidence="9" id="KW-1185">Reference proteome</keyword>
<dbReference type="InterPro" id="IPR014780">
    <property type="entry name" value="tRNA_psdUridine_synth_TruB"/>
</dbReference>
<protein>
    <recommendedName>
        <fullName evidence="5">tRNA pseudouridine synthase B</fullName>
        <ecNumber evidence="5">5.4.99.25</ecNumber>
    </recommendedName>
    <alternativeName>
        <fullName evidence="5">tRNA pseudouridine(55) synthase</fullName>
        <shortName evidence="5">Psi55 synthase</shortName>
    </alternativeName>
    <alternativeName>
        <fullName evidence="5">tRNA pseudouridylate synthase</fullName>
    </alternativeName>
    <alternativeName>
        <fullName evidence="5">tRNA-uridine isomerase</fullName>
    </alternativeName>
</protein>
<evidence type="ECO:0000313" key="9">
    <source>
        <dbReference type="Proteomes" id="UP000553343"/>
    </source>
</evidence>
<gene>
    <name evidence="5 8" type="primary">truB</name>
    <name evidence="8" type="ORF">HXW94_01705</name>
</gene>
<keyword evidence="4 5" id="KW-0413">Isomerase</keyword>
<dbReference type="NCBIfam" id="TIGR00431">
    <property type="entry name" value="TruB"/>
    <property type="match status" value="1"/>
</dbReference>
<evidence type="ECO:0000259" key="6">
    <source>
        <dbReference type="Pfam" id="PF01509"/>
    </source>
</evidence>
<organism evidence="8 9">
    <name type="scientific">Desulfobacter latus</name>
    <dbReference type="NCBI Taxonomy" id="2292"/>
    <lineage>
        <taxon>Bacteria</taxon>
        <taxon>Pseudomonadati</taxon>
        <taxon>Thermodesulfobacteriota</taxon>
        <taxon>Desulfobacteria</taxon>
        <taxon>Desulfobacterales</taxon>
        <taxon>Desulfobacteraceae</taxon>
        <taxon>Desulfobacter</taxon>
    </lineage>
</organism>
<comment type="caution">
    <text evidence="8">The sequence shown here is derived from an EMBL/GenBank/DDBJ whole genome shotgun (WGS) entry which is preliminary data.</text>
</comment>
<dbReference type="GO" id="GO:0031119">
    <property type="term" value="P:tRNA pseudouridine synthesis"/>
    <property type="evidence" value="ECO:0007669"/>
    <property type="project" value="UniProtKB-UniRule"/>
</dbReference>
<feature type="domain" description="Pseudouridine synthase II N-terminal" evidence="6">
    <location>
        <begin position="24"/>
        <end position="180"/>
    </location>
</feature>
<sequence length="317" mass="34297">MKNGILVVNKPKGISSAGVVSRLKRLLKVKKIGHTGTLDPFATGVLPIVVGQATRISKYFLKGVKGYYAQVTLGIETDTCDCTGTVTHTAPSGRLAAMDLNRVKDVVAGFMGPQEQIPPAYSALKHKGRPLYKLARQGQMIKKPPRPIEIMAINMENFRIDANGHPVFDMPVTCSGGTYIRSLAHDIGKALGCGAHLSALQRTRAGQFNIEHAVDLDHVEKMSPRDIEARFISMSQCLAFLPAIVADSETAGKVKYGRPLPVAEIPIPDALPMAGDKNDSQNNVSDIRVLDSDDNLLAIVTPDRSGQTYKYCCVFNA</sequence>
<dbReference type="AlphaFoldDB" id="A0A850T3D6"/>
<comment type="catalytic activity">
    <reaction evidence="1 5">
        <text>uridine(55) in tRNA = pseudouridine(55) in tRNA</text>
        <dbReference type="Rhea" id="RHEA:42532"/>
        <dbReference type="Rhea" id="RHEA-COMP:10101"/>
        <dbReference type="Rhea" id="RHEA-COMP:10102"/>
        <dbReference type="ChEBI" id="CHEBI:65314"/>
        <dbReference type="ChEBI" id="CHEBI:65315"/>
        <dbReference type="EC" id="5.4.99.25"/>
    </reaction>
</comment>
<dbReference type="SUPFAM" id="SSF55120">
    <property type="entry name" value="Pseudouridine synthase"/>
    <property type="match status" value="1"/>
</dbReference>
<dbReference type="Pfam" id="PF16198">
    <property type="entry name" value="TruB_C_2"/>
    <property type="match status" value="1"/>
</dbReference>
<dbReference type="InterPro" id="IPR032819">
    <property type="entry name" value="TruB_C"/>
</dbReference>
<dbReference type="PANTHER" id="PTHR13767:SF2">
    <property type="entry name" value="PSEUDOURIDYLATE SYNTHASE TRUB1"/>
    <property type="match status" value="1"/>
</dbReference>
<dbReference type="CDD" id="cd02573">
    <property type="entry name" value="PseudoU_synth_EcTruB"/>
    <property type="match status" value="1"/>
</dbReference>
<evidence type="ECO:0000313" key="8">
    <source>
        <dbReference type="EMBL" id="NWH03722.1"/>
    </source>
</evidence>
<reference evidence="8 9" key="1">
    <citation type="submission" date="2020-06" db="EMBL/GenBank/DDBJ databases">
        <title>High-quality draft genome of sulfate reducer Desulfobacter latus type strain AcrS2 isolated from marine sediment.</title>
        <authorList>
            <person name="Hoppe M."/>
            <person name="Larsen C.K."/>
            <person name="Marshall I.P.G."/>
            <person name="Schramm A."/>
            <person name="Marietou A.G."/>
        </authorList>
    </citation>
    <scope>NUCLEOTIDE SEQUENCE [LARGE SCALE GENOMIC DNA]</scope>
    <source>
        <strain evidence="8 9">AcRS2</strain>
    </source>
</reference>
<evidence type="ECO:0000259" key="7">
    <source>
        <dbReference type="Pfam" id="PF16198"/>
    </source>
</evidence>
<evidence type="ECO:0000256" key="1">
    <source>
        <dbReference type="ARBA" id="ARBA00000385"/>
    </source>
</evidence>
<name>A0A850T3D6_9BACT</name>
<dbReference type="HAMAP" id="MF_01080">
    <property type="entry name" value="TruB_bact"/>
    <property type="match status" value="1"/>
</dbReference>
<feature type="domain" description="tRNA pseudouridylate synthase B C-terminal" evidence="7">
    <location>
        <begin position="181"/>
        <end position="222"/>
    </location>
</feature>
<dbReference type="GO" id="GO:0160148">
    <property type="term" value="F:tRNA pseudouridine(55) synthase activity"/>
    <property type="evidence" value="ECO:0007669"/>
    <property type="project" value="UniProtKB-EC"/>
</dbReference>
<dbReference type="InterPro" id="IPR020103">
    <property type="entry name" value="PsdUridine_synth_cat_dom_sf"/>
</dbReference>
<evidence type="ECO:0000256" key="4">
    <source>
        <dbReference type="ARBA" id="ARBA00023235"/>
    </source>
</evidence>